<proteinExistence type="predicted"/>
<organism evidence="2 3">
    <name type="scientific">Sarocladium strictum</name>
    <name type="common">Black bundle disease fungus</name>
    <name type="synonym">Acremonium strictum</name>
    <dbReference type="NCBI Taxonomy" id="5046"/>
    <lineage>
        <taxon>Eukaryota</taxon>
        <taxon>Fungi</taxon>
        <taxon>Dikarya</taxon>
        <taxon>Ascomycota</taxon>
        <taxon>Pezizomycotina</taxon>
        <taxon>Sordariomycetes</taxon>
        <taxon>Hypocreomycetidae</taxon>
        <taxon>Hypocreales</taxon>
        <taxon>Sarocladiaceae</taxon>
        <taxon>Sarocladium</taxon>
    </lineage>
</organism>
<evidence type="ECO:0000313" key="2">
    <source>
        <dbReference type="EMBL" id="KAK0385619.1"/>
    </source>
</evidence>
<dbReference type="InterPro" id="IPR019026">
    <property type="entry name" value="Peptidase_M64_IgA"/>
</dbReference>
<dbReference type="AlphaFoldDB" id="A0AA39GEQ5"/>
<comment type="caution">
    <text evidence="2">The sequence shown here is derived from an EMBL/GenBank/DDBJ whole genome shotgun (WGS) entry which is preliminary data.</text>
</comment>
<dbReference type="EMBL" id="JAPDFR010000006">
    <property type="protein sequence ID" value="KAK0385619.1"/>
    <property type="molecule type" value="Genomic_DNA"/>
</dbReference>
<protein>
    <recommendedName>
        <fullName evidence="4">IgA peptidase M64-domain-containing protein</fullName>
    </recommendedName>
</protein>
<sequence>MLVTKSALVLATGISAAVAQFCEHQWDGPFAENEVDGVPYVRARQNTAPPPLDIQPLIINGPSENRIDLIFFGDGYTEEEKGKFFDDAMSLATEMTSGQTFADHLPLMNYWAGFSASKESGVGTNGQPLDTVYGLYRPGTELRGVYYAKPEVARAACQSTDACDYPMLLGNDPFYGGLGGTFTVVTASPHNGAAVLRHELGHSIIGVGEEYDGGQVYRGVNSARTPSSVPWKHWYTSPSTEPKVQRSNMPIQAYPWTMLNVSSAWSADFTSAGVYDNMELQFSVSGVLASSDLRVELDGKDLGWEVNEVVGMDRWIYNMRFPQALSPGWHTLTFALQNAEREGTAQLCNLEVLEYGPENQFTFEEDFHGIFPTYSATNQTTYRPTNNKCLMRTMHSVDFCDACIEGLWYSLLGPLSLIDNVTQVPEPSPGMSTEVTLDLLPLAQFREVARPTKESYEILWFVGDGLTVVEEYTNSTTAKLPKSYESFEVEVRFHTEQVRRDPDGLLVTREKFDLVRE</sequence>
<evidence type="ECO:0000256" key="1">
    <source>
        <dbReference type="SAM" id="SignalP"/>
    </source>
</evidence>
<dbReference type="Gene3D" id="3.40.390.10">
    <property type="entry name" value="Collagenase (Catalytic Domain)"/>
    <property type="match status" value="1"/>
</dbReference>
<reference evidence="2" key="1">
    <citation type="submission" date="2022-10" db="EMBL/GenBank/DDBJ databases">
        <title>Determination and structural analysis of whole genome sequence of Sarocladium strictum F4-1.</title>
        <authorList>
            <person name="Hu L."/>
            <person name="Jiang Y."/>
        </authorList>
    </citation>
    <scope>NUCLEOTIDE SEQUENCE</scope>
    <source>
        <strain evidence="2">F4-1</strain>
    </source>
</reference>
<dbReference type="InterPro" id="IPR024079">
    <property type="entry name" value="MetalloPept_cat_dom_sf"/>
</dbReference>
<name>A0AA39GEQ5_SARSR</name>
<keyword evidence="3" id="KW-1185">Reference proteome</keyword>
<evidence type="ECO:0008006" key="4">
    <source>
        <dbReference type="Google" id="ProtNLM"/>
    </source>
</evidence>
<gene>
    <name evidence="2" type="ORF">NLU13_6796</name>
</gene>
<evidence type="ECO:0000313" key="3">
    <source>
        <dbReference type="Proteomes" id="UP001175261"/>
    </source>
</evidence>
<dbReference type="GO" id="GO:0008237">
    <property type="term" value="F:metallopeptidase activity"/>
    <property type="evidence" value="ECO:0007669"/>
    <property type="project" value="InterPro"/>
</dbReference>
<feature type="chain" id="PRO_5041348414" description="IgA peptidase M64-domain-containing protein" evidence="1">
    <location>
        <begin position="20"/>
        <end position="517"/>
    </location>
</feature>
<accession>A0AA39GEQ5</accession>
<dbReference type="Pfam" id="PF09471">
    <property type="entry name" value="Peptidase_M64"/>
    <property type="match status" value="1"/>
</dbReference>
<keyword evidence="1" id="KW-0732">Signal</keyword>
<dbReference type="Proteomes" id="UP001175261">
    <property type="component" value="Unassembled WGS sequence"/>
</dbReference>
<feature type="signal peptide" evidence="1">
    <location>
        <begin position="1"/>
        <end position="19"/>
    </location>
</feature>